<dbReference type="InterPro" id="IPR029045">
    <property type="entry name" value="ClpP/crotonase-like_dom_sf"/>
</dbReference>
<keyword evidence="5" id="KW-1185">Reference proteome</keyword>
<dbReference type="PROSITE" id="PS00166">
    <property type="entry name" value="ENOYL_COA_HYDRATASE"/>
    <property type="match status" value="1"/>
</dbReference>
<dbReference type="InterPro" id="IPR001753">
    <property type="entry name" value="Enoyl-CoA_hydra/iso"/>
</dbReference>
<dbReference type="PANTHER" id="PTHR11941">
    <property type="entry name" value="ENOYL-COA HYDRATASE-RELATED"/>
    <property type="match status" value="1"/>
</dbReference>
<comment type="similarity">
    <text evidence="1 2">Belongs to the enoyl-CoA hydratase/isomerase family.</text>
</comment>
<gene>
    <name evidence="4" type="ORF">ACFFJG_01645</name>
</gene>
<organism evidence="4 5">
    <name type="scientific">Nocardioides zeicaulis</name>
    <dbReference type="NCBI Taxonomy" id="1776857"/>
    <lineage>
        <taxon>Bacteria</taxon>
        <taxon>Bacillati</taxon>
        <taxon>Actinomycetota</taxon>
        <taxon>Actinomycetes</taxon>
        <taxon>Propionibacteriales</taxon>
        <taxon>Nocardioidaceae</taxon>
        <taxon>Nocardioides</taxon>
    </lineage>
</organism>
<evidence type="ECO:0000256" key="1">
    <source>
        <dbReference type="ARBA" id="ARBA00005254"/>
    </source>
</evidence>
<sequence length="267" mass="27534">MPVSLTIDPDGVAHLTLDRPEKRNALDNAMVASLQAQIDFLAHRDDVRLVVVRGTGGTFCAGADIADWATPSNATAAKQSISGNRAFDALAALPQPSIAVLEGTTVGGGLELAMACDLRVAADNAVIGLPELGLGNLPSWGGTARIVAVAGLGVARHLLLSGELITGTRAAELHLVTTSSTTGMLDDAIAAVVNRLLAAEPQAVALAKANLATFDQRLPAEDAMAAYTAGLDSSRQRKQDFLDRKAAAKAARTNPTNAPEATTRVQS</sequence>
<feature type="compositionally biased region" description="Polar residues" evidence="3">
    <location>
        <begin position="253"/>
        <end position="267"/>
    </location>
</feature>
<comment type="caution">
    <text evidence="4">The sequence shown here is derived from an EMBL/GenBank/DDBJ whole genome shotgun (WGS) entry which is preliminary data.</text>
</comment>
<dbReference type="Proteomes" id="UP001589698">
    <property type="component" value="Unassembled WGS sequence"/>
</dbReference>
<dbReference type="RefSeq" id="WP_378516875.1">
    <property type="nucleotide sequence ID" value="NZ_CBCSDI010000075.1"/>
</dbReference>
<proteinExistence type="inferred from homology"/>
<dbReference type="Pfam" id="PF00378">
    <property type="entry name" value="ECH_1"/>
    <property type="match status" value="1"/>
</dbReference>
<evidence type="ECO:0000313" key="5">
    <source>
        <dbReference type="Proteomes" id="UP001589698"/>
    </source>
</evidence>
<dbReference type="InterPro" id="IPR018376">
    <property type="entry name" value="Enoyl-CoA_hyd/isom_CS"/>
</dbReference>
<dbReference type="CDD" id="cd06558">
    <property type="entry name" value="crotonase-like"/>
    <property type="match status" value="1"/>
</dbReference>
<dbReference type="SUPFAM" id="SSF52096">
    <property type="entry name" value="ClpP/crotonase"/>
    <property type="match status" value="1"/>
</dbReference>
<protein>
    <submittedName>
        <fullName evidence="4">Enoyl-CoA hydratase/isomerase family protein</fullName>
    </submittedName>
</protein>
<name>A0ABV6DWQ8_9ACTN</name>
<reference evidence="4 5" key="1">
    <citation type="submission" date="2024-09" db="EMBL/GenBank/DDBJ databases">
        <authorList>
            <person name="Sun Q."/>
            <person name="Mori K."/>
        </authorList>
    </citation>
    <scope>NUCLEOTIDE SEQUENCE [LARGE SCALE GENOMIC DNA]</scope>
    <source>
        <strain evidence="4 5">CCM 8654</strain>
    </source>
</reference>
<evidence type="ECO:0000256" key="2">
    <source>
        <dbReference type="RuleBase" id="RU003707"/>
    </source>
</evidence>
<dbReference type="PANTHER" id="PTHR11941:SF54">
    <property type="entry name" value="ENOYL-COA HYDRATASE, MITOCHONDRIAL"/>
    <property type="match status" value="1"/>
</dbReference>
<dbReference type="EMBL" id="JBHLXH010000001">
    <property type="protein sequence ID" value="MFC0221169.1"/>
    <property type="molecule type" value="Genomic_DNA"/>
</dbReference>
<dbReference type="Gene3D" id="3.90.226.10">
    <property type="entry name" value="2-enoyl-CoA Hydratase, Chain A, domain 1"/>
    <property type="match status" value="1"/>
</dbReference>
<evidence type="ECO:0000256" key="3">
    <source>
        <dbReference type="SAM" id="MobiDB-lite"/>
    </source>
</evidence>
<accession>A0ABV6DWQ8</accession>
<evidence type="ECO:0000313" key="4">
    <source>
        <dbReference type="EMBL" id="MFC0221169.1"/>
    </source>
</evidence>
<feature type="region of interest" description="Disordered" evidence="3">
    <location>
        <begin position="242"/>
        <end position="267"/>
    </location>
</feature>